<organism evidence="3 4">
    <name type="scientific">Cucumis melo var. makuwa</name>
    <name type="common">Oriental melon</name>
    <dbReference type="NCBI Taxonomy" id="1194695"/>
    <lineage>
        <taxon>Eukaryota</taxon>
        <taxon>Viridiplantae</taxon>
        <taxon>Streptophyta</taxon>
        <taxon>Embryophyta</taxon>
        <taxon>Tracheophyta</taxon>
        <taxon>Spermatophyta</taxon>
        <taxon>Magnoliopsida</taxon>
        <taxon>eudicotyledons</taxon>
        <taxon>Gunneridae</taxon>
        <taxon>Pentapetalae</taxon>
        <taxon>rosids</taxon>
        <taxon>fabids</taxon>
        <taxon>Cucurbitales</taxon>
        <taxon>Cucurbitaceae</taxon>
        <taxon>Benincaseae</taxon>
        <taxon>Cucumis</taxon>
    </lineage>
</organism>
<dbReference type="PANTHER" id="PTHR46890">
    <property type="entry name" value="NON-LTR RETROLELEMENT REVERSE TRANSCRIPTASE-LIKE PROTEIN-RELATED"/>
    <property type="match status" value="1"/>
</dbReference>
<sequence>MHFQQRVWDDPELVVFISRKFQPECPRLSFYILRSGSELVGGRTKVQPKTTEKMVNASNELQMLVRCQKPKKMHFQQRERANFKSFKCLFHENANENFLDSVCLSWAQTVQNTRGGLCLPYFCHSCHFSKVLFFLFSLNFTKPSFFFLAQLLVPIGRKEVRRVLFSMDSGTTPCPDSATVITLIPKHCRVECMEDFRPIYCCNVIYKCISKILADRLRMKLPSFISGNQSAFVPKRSILDNILLCQELDFLFALLTSIGTPLRPSQSFQFHQHCEKAFADDLMIFCAADDSSLRFVHKTLRKFGELLSLFENLLEKLYAWAGVASEVASHLTDNMCFTLGHLHVLYLGLPLLSSRLWLTIVLLLSSVLLAESILGRIFRGGRRRVEGKLRYFKDSLVVLGQFGFSVGGLVKAYILKERSLWSVDCGGGSILERVGKGVHYDATGQREARLSEFIPDGEWRRSRVSIEMIDFWYQSLSFRFCRLTYDVSLCFVSLWLKRSLPLVREMPPRRGARRGGRGGRGRGAGRVQPEVQPIAQATDPAAPVTHADLATME</sequence>
<dbReference type="PANTHER" id="PTHR46890:SF48">
    <property type="entry name" value="RNA-DIRECTED DNA POLYMERASE"/>
    <property type="match status" value="1"/>
</dbReference>
<dbReference type="InterPro" id="IPR052343">
    <property type="entry name" value="Retrotransposon-Effector_Assoc"/>
</dbReference>
<keyword evidence="2" id="KW-1133">Transmembrane helix</keyword>
<keyword evidence="2" id="KW-0812">Transmembrane</keyword>
<proteinExistence type="predicted"/>
<feature type="compositionally biased region" description="Basic residues" evidence="1">
    <location>
        <begin position="510"/>
        <end position="520"/>
    </location>
</feature>
<comment type="caution">
    <text evidence="3">The sequence shown here is derived from an EMBL/GenBank/DDBJ whole genome shotgun (WGS) entry which is preliminary data.</text>
</comment>
<keyword evidence="3" id="KW-0548">Nucleotidyltransferase</keyword>
<dbReference type="OrthoDB" id="1938625at2759"/>
<keyword evidence="2" id="KW-0472">Membrane</keyword>
<dbReference type="AlphaFoldDB" id="A0A5A7TKN2"/>
<evidence type="ECO:0000313" key="4">
    <source>
        <dbReference type="Proteomes" id="UP000321393"/>
    </source>
</evidence>
<evidence type="ECO:0000256" key="1">
    <source>
        <dbReference type="SAM" id="MobiDB-lite"/>
    </source>
</evidence>
<name>A0A5A7TKN2_CUCMM</name>
<accession>A0A5A7TKN2</accession>
<dbReference type="EMBL" id="SSTE01016227">
    <property type="protein sequence ID" value="KAA0042121.1"/>
    <property type="molecule type" value="Genomic_DNA"/>
</dbReference>
<keyword evidence="3" id="KW-0695">RNA-directed DNA polymerase</keyword>
<keyword evidence="3" id="KW-0808">Transferase</keyword>
<evidence type="ECO:0000256" key="2">
    <source>
        <dbReference type="SAM" id="Phobius"/>
    </source>
</evidence>
<dbReference type="Proteomes" id="UP000321393">
    <property type="component" value="Unassembled WGS sequence"/>
</dbReference>
<reference evidence="3 4" key="1">
    <citation type="submission" date="2019-08" db="EMBL/GenBank/DDBJ databases">
        <title>Draft genome sequences of two oriental melons (Cucumis melo L. var makuwa).</title>
        <authorList>
            <person name="Kwon S.-Y."/>
        </authorList>
    </citation>
    <scope>NUCLEOTIDE SEQUENCE [LARGE SCALE GENOMIC DNA]</scope>
    <source>
        <strain evidence="4">cv. SW 3</strain>
        <tissue evidence="3">Leaf</tissue>
    </source>
</reference>
<feature type="region of interest" description="Disordered" evidence="1">
    <location>
        <begin position="507"/>
        <end position="553"/>
    </location>
</feature>
<evidence type="ECO:0000313" key="3">
    <source>
        <dbReference type="EMBL" id="KAA0042121.1"/>
    </source>
</evidence>
<gene>
    <name evidence="3" type="ORF">E6C27_scaffold67G006010</name>
</gene>
<protein>
    <submittedName>
        <fullName evidence="3">Reverse transcriptase-like protein</fullName>
    </submittedName>
</protein>
<dbReference type="GO" id="GO:0003964">
    <property type="term" value="F:RNA-directed DNA polymerase activity"/>
    <property type="evidence" value="ECO:0007669"/>
    <property type="project" value="UniProtKB-KW"/>
</dbReference>
<feature type="transmembrane region" description="Helical" evidence="2">
    <location>
        <begin position="356"/>
        <end position="375"/>
    </location>
</feature>